<feature type="chain" id="PRO_5037554487" evidence="1">
    <location>
        <begin position="19"/>
        <end position="439"/>
    </location>
</feature>
<dbReference type="GO" id="GO:0016810">
    <property type="term" value="F:hydrolase activity, acting on carbon-nitrogen (but not peptide) bonds"/>
    <property type="evidence" value="ECO:0007669"/>
    <property type="project" value="InterPro"/>
</dbReference>
<sequence>MKKLCLLLLLPATLCASAQQKILITNVVIFNGKDQQLFPGHVLVSGDTISQVSKAPISVTGKTDVKVVDGKGKFLMPGLIDAHTHVMMESMSMMELLASDIGFITVTAVKSAELDLMQGFTTFRDLAGPAFGLQKAIDRGLVPGPRIYPSGAMISQTSGHGDFLLPNSVPRDYAAMLDFTERFNFGMIADGAEQVLKRVREQLRLGATQVKLAAGGGVSSNFDPLDVTQFTEEEMRAAVEAAENWGTYVTVHAYTPRAIQMALRAGVRCIDHAQLMDEATAKMLAEKKAWLSLQPFVEDGSSSFAEGSPNRIKQLQMRAGTDSAYLLAKKFRIPTAFGTDCLFDRAAAARRAVNLTRLTRWYTPYEILQMATSGNAGLLAMSGPRNPYPKPLGVIEQGAYADILLVDGNPLEQIDILEQYDKKLLLIMKDGVIYKNLLQ</sequence>
<evidence type="ECO:0000256" key="1">
    <source>
        <dbReference type="SAM" id="SignalP"/>
    </source>
</evidence>
<dbReference type="InterPro" id="IPR011059">
    <property type="entry name" value="Metal-dep_hydrolase_composite"/>
</dbReference>
<dbReference type="PANTHER" id="PTHR43135">
    <property type="entry name" value="ALPHA-D-RIBOSE 1-METHYLPHOSPHONATE 5-TRIPHOSPHATE DIPHOSPHATASE"/>
    <property type="match status" value="1"/>
</dbReference>
<dbReference type="InterPro" id="IPR051781">
    <property type="entry name" value="Metallo-dep_Hydrolase"/>
</dbReference>
<feature type="signal peptide" evidence="1">
    <location>
        <begin position="1"/>
        <end position="18"/>
    </location>
</feature>
<evidence type="ECO:0000259" key="2">
    <source>
        <dbReference type="Pfam" id="PF01979"/>
    </source>
</evidence>
<protein>
    <submittedName>
        <fullName evidence="3">Amidohydrolase family protein</fullName>
    </submittedName>
</protein>
<dbReference type="EMBL" id="JADWYR010000004">
    <property type="protein sequence ID" value="MBG9378761.1"/>
    <property type="molecule type" value="Genomic_DNA"/>
</dbReference>
<dbReference type="AlphaFoldDB" id="A0A931H0G5"/>
<dbReference type="InterPro" id="IPR032466">
    <property type="entry name" value="Metal_Hydrolase"/>
</dbReference>
<dbReference type="Gene3D" id="3.20.20.140">
    <property type="entry name" value="Metal-dependent hydrolases"/>
    <property type="match status" value="1"/>
</dbReference>
<dbReference type="Proteomes" id="UP000628448">
    <property type="component" value="Unassembled WGS sequence"/>
</dbReference>
<dbReference type="PANTHER" id="PTHR43135:SF3">
    <property type="entry name" value="ALPHA-D-RIBOSE 1-METHYLPHOSPHONATE 5-TRIPHOSPHATE DIPHOSPHATASE"/>
    <property type="match status" value="1"/>
</dbReference>
<proteinExistence type="predicted"/>
<gene>
    <name evidence="3" type="ORF">I5907_21190</name>
</gene>
<accession>A0A931H0G5</accession>
<reference evidence="3" key="1">
    <citation type="submission" date="2020-11" db="EMBL/GenBank/DDBJ databases">
        <title>Bacterial whole genome sequence for Panacibacter sp. DH6.</title>
        <authorList>
            <person name="Le V."/>
            <person name="Ko S."/>
            <person name="Ahn C.-Y."/>
            <person name="Oh H.-M."/>
        </authorList>
    </citation>
    <scope>NUCLEOTIDE SEQUENCE</scope>
    <source>
        <strain evidence="3">DH6</strain>
    </source>
</reference>
<dbReference type="Pfam" id="PF01979">
    <property type="entry name" value="Amidohydro_1"/>
    <property type="match status" value="1"/>
</dbReference>
<keyword evidence="1" id="KW-0732">Signal</keyword>
<dbReference type="InterPro" id="IPR057744">
    <property type="entry name" value="OTAase-like"/>
</dbReference>
<keyword evidence="4" id="KW-1185">Reference proteome</keyword>
<dbReference type="SUPFAM" id="SSF51556">
    <property type="entry name" value="Metallo-dependent hydrolases"/>
    <property type="match status" value="1"/>
</dbReference>
<feature type="domain" description="Amidohydrolase-related" evidence="2">
    <location>
        <begin position="74"/>
        <end position="419"/>
    </location>
</feature>
<organism evidence="3 4">
    <name type="scientific">Panacibacter microcysteis</name>
    <dbReference type="NCBI Taxonomy" id="2793269"/>
    <lineage>
        <taxon>Bacteria</taxon>
        <taxon>Pseudomonadati</taxon>
        <taxon>Bacteroidota</taxon>
        <taxon>Chitinophagia</taxon>
        <taxon>Chitinophagales</taxon>
        <taxon>Chitinophagaceae</taxon>
        <taxon>Panacibacter</taxon>
    </lineage>
</organism>
<comment type="caution">
    <text evidence="3">The sequence shown here is derived from an EMBL/GenBank/DDBJ whole genome shotgun (WGS) entry which is preliminary data.</text>
</comment>
<dbReference type="RefSeq" id="WP_196992867.1">
    <property type="nucleotide sequence ID" value="NZ_JADWYR010000004.1"/>
</dbReference>
<dbReference type="SUPFAM" id="SSF51338">
    <property type="entry name" value="Composite domain of metallo-dependent hydrolases"/>
    <property type="match status" value="1"/>
</dbReference>
<name>A0A931H0G5_9BACT</name>
<dbReference type="Gene3D" id="2.30.40.10">
    <property type="entry name" value="Urease, subunit C, domain 1"/>
    <property type="match status" value="1"/>
</dbReference>
<evidence type="ECO:0000313" key="4">
    <source>
        <dbReference type="Proteomes" id="UP000628448"/>
    </source>
</evidence>
<dbReference type="InterPro" id="IPR006680">
    <property type="entry name" value="Amidohydro-rel"/>
</dbReference>
<evidence type="ECO:0000313" key="3">
    <source>
        <dbReference type="EMBL" id="MBG9378761.1"/>
    </source>
</evidence>
<dbReference type="CDD" id="cd01299">
    <property type="entry name" value="Met_dep_hydrolase_A"/>
    <property type="match status" value="1"/>
</dbReference>